<feature type="transmembrane region" description="Helical" evidence="1">
    <location>
        <begin position="83"/>
        <end position="105"/>
    </location>
</feature>
<dbReference type="KEGG" id="pseg:D3H65_15800"/>
<evidence type="ECO:0000313" key="3">
    <source>
        <dbReference type="Proteomes" id="UP000263900"/>
    </source>
</evidence>
<dbReference type="OrthoDB" id="770034at2"/>
<dbReference type="EMBL" id="CP032157">
    <property type="protein sequence ID" value="AXY75357.1"/>
    <property type="molecule type" value="Genomic_DNA"/>
</dbReference>
<feature type="transmembrane region" description="Helical" evidence="1">
    <location>
        <begin position="51"/>
        <end position="71"/>
    </location>
</feature>
<name>A0A3B7MNM5_9BACT</name>
<dbReference type="AlphaFoldDB" id="A0A3B7MNM5"/>
<dbReference type="RefSeq" id="WP_119051238.1">
    <property type="nucleotide sequence ID" value="NZ_CP032157.1"/>
</dbReference>
<keyword evidence="1" id="KW-1133">Transmembrane helix</keyword>
<gene>
    <name evidence="2" type="ORF">D3H65_15800</name>
</gene>
<keyword evidence="1" id="KW-0472">Membrane</keyword>
<evidence type="ECO:0000256" key="1">
    <source>
        <dbReference type="SAM" id="Phobius"/>
    </source>
</evidence>
<organism evidence="2 3">
    <name type="scientific">Paraflavitalea soli</name>
    <dbReference type="NCBI Taxonomy" id="2315862"/>
    <lineage>
        <taxon>Bacteria</taxon>
        <taxon>Pseudomonadati</taxon>
        <taxon>Bacteroidota</taxon>
        <taxon>Chitinophagia</taxon>
        <taxon>Chitinophagales</taxon>
        <taxon>Chitinophagaceae</taxon>
        <taxon>Paraflavitalea</taxon>
    </lineage>
</organism>
<keyword evidence="3" id="KW-1185">Reference proteome</keyword>
<accession>A0A3B7MNM5</accession>
<keyword evidence="1" id="KW-0812">Transmembrane</keyword>
<protein>
    <submittedName>
        <fullName evidence="2">Potassium transporter KefB</fullName>
    </submittedName>
</protein>
<proteinExistence type="predicted"/>
<reference evidence="2 3" key="1">
    <citation type="submission" date="2018-09" db="EMBL/GenBank/DDBJ databases">
        <title>Genome sequencing of strain 6GH32-13.</title>
        <authorList>
            <person name="Weon H.-Y."/>
            <person name="Heo J."/>
            <person name="Kwon S.-W."/>
        </authorList>
    </citation>
    <scope>NUCLEOTIDE SEQUENCE [LARGE SCALE GENOMIC DNA]</scope>
    <source>
        <strain evidence="2 3">5GH32-13</strain>
    </source>
</reference>
<evidence type="ECO:0000313" key="2">
    <source>
        <dbReference type="EMBL" id="AXY75357.1"/>
    </source>
</evidence>
<sequence length="111" mass="12412">MTQKDNSTLQLHPSSLIKRMLVGAGIGLLLISFFLFTAGTPDPNWPRFWRIQPLIIVPLAGAMGGLCNYFLVHFHHLIRLNKIIAMILSGLIFIIGLWLGIVLGLNGTYWN</sequence>
<dbReference type="Proteomes" id="UP000263900">
    <property type="component" value="Chromosome"/>
</dbReference>
<feature type="transmembrane region" description="Helical" evidence="1">
    <location>
        <begin position="20"/>
        <end position="39"/>
    </location>
</feature>